<dbReference type="Pfam" id="PF00684">
    <property type="entry name" value="DnaJ_CXXCXGXG"/>
    <property type="match status" value="1"/>
</dbReference>
<dbReference type="GO" id="GO:0005737">
    <property type="term" value="C:cytoplasm"/>
    <property type="evidence" value="ECO:0007669"/>
    <property type="project" value="UniProtKB-SubCell"/>
</dbReference>
<evidence type="ECO:0000256" key="1">
    <source>
        <dbReference type="ARBA" id="ARBA00022490"/>
    </source>
</evidence>
<dbReference type="SMART" id="SM00271">
    <property type="entry name" value="DnaJ"/>
    <property type="match status" value="1"/>
</dbReference>
<comment type="function">
    <text evidence="11">Participates actively in the response to hyperosmotic and heat shock by preventing the aggregation of stress-denatured proteins and by disaggregating proteins, also in an autonomous, DnaK-independent fashion. Unfolded proteins bind initially to DnaJ; upon interaction with the DnaJ-bound protein, DnaK hydrolyzes its bound ATP, resulting in the formation of a stable complex. GrpE releases ADP from DnaK; ATP binding to DnaK triggers the release of the substrate protein, thus completing the reaction cycle. Several rounds of ATP-dependent interactions between DnaJ, DnaK and GrpE are required for fully efficient folding. Also involved, together with DnaK and GrpE, in the DNA replication of plasmids through activation of initiation proteins.</text>
</comment>
<dbReference type="InterPro" id="IPR002939">
    <property type="entry name" value="DnaJ_C"/>
</dbReference>
<dbReference type="Gene3D" id="1.10.287.110">
    <property type="entry name" value="DnaJ domain"/>
    <property type="match status" value="1"/>
</dbReference>
<feature type="zinc finger region" description="CR-type" evidence="12">
    <location>
        <begin position="135"/>
        <end position="215"/>
    </location>
</feature>
<dbReference type="NCBIfam" id="NF008035">
    <property type="entry name" value="PRK10767.1"/>
    <property type="match status" value="1"/>
</dbReference>
<keyword evidence="1 11" id="KW-0963">Cytoplasm</keyword>
<keyword evidence="6 11" id="KW-0862">Zinc</keyword>
<keyword evidence="16" id="KW-1185">Reference proteome</keyword>
<evidence type="ECO:0000256" key="4">
    <source>
        <dbReference type="ARBA" id="ARBA00022737"/>
    </source>
</evidence>
<comment type="subcellular location">
    <subcellularLocation>
        <location evidence="11">Cytoplasm</location>
    </subcellularLocation>
</comment>
<dbReference type="GO" id="GO:0006260">
    <property type="term" value="P:DNA replication"/>
    <property type="evidence" value="ECO:0007669"/>
    <property type="project" value="UniProtKB-KW"/>
</dbReference>
<dbReference type="NCBIfam" id="TIGR02349">
    <property type="entry name" value="DnaJ_bact"/>
    <property type="match status" value="1"/>
</dbReference>
<evidence type="ECO:0000256" key="10">
    <source>
        <dbReference type="ARBA" id="ARBA00067609"/>
    </source>
</evidence>
<keyword evidence="8 11" id="KW-0143">Chaperone</keyword>
<dbReference type="InterPro" id="IPR001623">
    <property type="entry name" value="DnaJ_domain"/>
</dbReference>
<dbReference type="PROSITE" id="PS51188">
    <property type="entry name" value="ZF_CR"/>
    <property type="match status" value="1"/>
</dbReference>
<dbReference type="GO" id="GO:0008270">
    <property type="term" value="F:zinc ion binding"/>
    <property type="evidence" value="ECO:0007669"/>
    <property type="project" value="UniProtKB-UniRule"/>
</dbReference>
<feature type="repeat" description="CXXCXGXG motif" evidence="11">
    <location>
        <begin position="203"/>
        <end position="210"/>
    </location>
</feature>
<dbReference type="Pfam" id="PF00226">
    <property type="entry name" value="DnaJ"/>
    <property type="match status" value="1"/>
</dbReference>
<comment type="cofactor">
    <cofactor evidence="11">
        <name>Zn(2+)</name>
        <dbReference type="ChEBI" id="CHEBI:29105"/>
    </cofactor>
    <text evidence="11">Binds 2 Zn(2+) ions per monomer.</text>
</comment>
<accession>A0A2A6RH38</accession>
<proteinExistence type="inferred from homology"/>
<feature type="binding site" evidence="11">
    <location>
        <position position="168"/>
    </location>
    <ligand>
        <name>Zn(2+)</name>
        <dbReference type="ChEBI" id="CHEBI:29105"/>
        <label>2</label>
    </ligand>
</feature>
<keyword evidence="3 11" id="KW-0479">Metal-binding</keyword>
<feature type="binding site" evidence="11">
    <location>
        <position position="203"/>
    </location>
    <ligand>
        <name>Zn(2+)</name>
        <dbReference type="ChEBI" id="CHEBI:29105"/>
        <label>1</label>
    </ligand>
</feature>
<comment type="caution">
    <text evidence="15">The sequence shown here is derived from an EMBL/GenBank/DDBJ whole genome shotgun (WGS) entry which is preliminary data.</text>
</comment>
<evidence type="ECO:0000256" key="2">
    <source>
        <dbReference type="ARBA" id="ARBA00022705"/>
    </source>
</evidence>
<evidence type="ECO:0000259" key="13">
    <source>
        <dbReference type="PROSITE" id="PS50076"/>
    </source>
</evidence>
<dbReference type="InterPro" id="IPR008971">
    <property type="entry name" value="HSP40/DnaJ_pept-bd"/>
</dbReference>
<evidence type="ECO:0000256" key="11">
    <source>
        <dbReference type="HAMAP-Rule" id="MF_01152"/>
    </source>
</evidence>
<dbReference type="RefSeq" id="WP_097644956.1">
    <property type="nucleotide sequence ID" value="NZ_NQWI01000082.1"/>
</dbReference>
<protein>
    <recommendedName>
        <fullName evidence="10 11">Chaperone protein DnaJ</fullName>
    </recommendedName>
</protein>
<dbReference type="GO" id="GO:0009408">
    <property type="term" value="P:response to heat"/>
    <property type="evidence" value="ECO:0007669"/>
    <property type="project" value="InterPro"/>
</dbReference>
<dbReference type="CDD" id="cd06257">
    <property type="entry name" value="DnaJ"/>
    <property type="match status" value="1"/>
</dbReference>
<dbReference type="Proteomes" id="UP000220527">
    <property type="component" value="Unassembled WGS sequence"/>
</dbReference>
<dbReference type="CDD" id="cd10747">
    <property type="entry name" value="DnaJ_C"/>
    <property type="match status" value="1"/>
</dbReference>
<dbReference type="GO" id="GO:0051082">
    <property type="term" value="F:unfolded protein binding"/>
    <property type="evidence" value="ECO:0007669"/>
    <property type="project" value="UniProtKB-UniRule"/>
</dbReference>
<evidence type="ECO:0000259" key="14">
    <source>
        <dbReference type="PROSITE" id="PS51188"/>
    </source>
</evidence>
<reference evidence="16" key="1">
    <citation type="submission" date="2017-08" db="EMBL/GenBank/DDBJ databases">
        <authorList>
            <person name="Grouzdev D.S."/>
            <person name="Gaisin V.A."/>
            <person name="Rysina M.S."/>
            <person name="Gorlenko V.M."/>
        </authorList>
    </citation>
    <scope>NUCLEOTIDE SEQUENCE [LARGE SCALE GENOMIC DNA]</scope>
    <source>
        <strain evidence="16">Kir15-3F</strain>
    </source>
</reference>
<dbReference type="FunFam" id="1.10.287.110:FF:000031">
    <property type="entry name" value="Molecular chaperone DnaJ"/>
    <property type="match status" value="1"/>
</dbReference>
<evidence type="ECO:0000313" key="15">
    <source>
        <dbReference type="EMBL" id="PDW02199.1"/>
    </source>
</evidence>
<evidence type="ECO:0000256" key="3">
    <source>
        <dbReference type="ARBA" id="ARBA00022723"/>
    </source>
</evidence>
<dbReference type="PROSITE" id="PS00636">
    <property type="entry name" value="DNAJ_1"/>
    <property type="match status" value="1"/>
</dbReference>
<feature type="binding site" evidence="11">
    <location>
        <position position="151"/>
    </location>
    <ligand>
        <name>Zn(2+)</name>
        <dbReference type="ChEBI" id="CHEBI:29105"/>
        <label>1</label>
    </ligand>
</feature>
<feature type="binding site" evidence="11">
    <location>
        <position position="189"/>
    </location>
    <ligand>
        <name>Zn(2+)</name>
        <dbReference type="ChEBI" id="CHEBI:29105"/>
        <label>2</label>
    </ligand>
</feature>
<dbReference type="PRINTS" id="PR00625">
    <property type="entry name" value="JDOMAIN"/>
</dbReference>
<feature type="domain" description="CR-type" evidence="14">
    <location>
        <begin position="135"/>
        <end position="215"/>
    </location>
</feature>
<feature type="binding site" evidence="11">
    <location>
        <position position="206"/>
    </location>
    <ligand>
        <name>Zn(2+)</name>
        <dbReference type="ChEBI" id="CHEBI:29105"/>
        <label>1</label>
    </ligand>
</feature>
<organism evidence="15 16">
    <name type="scientific">Candidatus Viridilinea mediisalina</name>
    <dbReference type="NCBI Taxonomy" id="2024553"/>
    <lineage>
        <taxon>Bacteria</taxon>
        <taxon>Bacillati</taxon>
        <taxon>Chloroflexota</taxon>
        <taxon>Chloroflexia</taxon>
        <taxon>Chloroflexales</taxon>
        <taxon>Chloroflexineae</taxon>
        <taxon>Oscillochloridaceae</taxon>
        <taxon>Candidatus Viridilinea</taxon>
    </lineage>
</organism>
<evidence type="ECO:0000256" key="7">
    <source>
        <dbReference type="ARBA" id="ARBA00023016"/>
    </source>
</evidence>
<dbReference type="AlphaFoldDB" id="A0A2A6RH38"/>
<dbReference type="Gene3D" id="2.10.230.10">
    <property type="entry name" value="Heat shock protein DnaJ, cysteine-rich domain"/>
    <property type="match status" value="1"/>
</dbReference>
<dbReference type="SUPFAM" id="SSF46565">
    <property type="entry name" value="Chaperone J-domain"/>
    <property type="match status" value="1"/>
</dbReference>
<dbReference type="SUPFAM" id="SSF57938">
    <property type="entry name" value="DnaJ/Hsp40 cysteine-rich domain"/>
    <property type="match status" value="1"/>
</dbReference>
<dbReference type="Pfam" id="PF01556">
    <property type="entry name" value="DnaJ_C"/>
    <property type="match status" value="1"/>
</dbReference>
<comment type="subunit">
    <text evidence="11">Homodimer.</text>
</comment>
<dbReference type="InterPro" id="IPR001305">
    <property type="entry name" value="HSP_DnaJ_Cys-rich_dom"/>
</dbReference>
<evidence type="ECO:0000313" key="16">
    <source>
        <dbReference type="Proteomes" id="UP000220527"/>
    </source>
</evidence>
<evidence type="ECO:0000256" key="5">
    <source>
        <dbReference type="ARBA" id="ARBA00022771"/>
    </source>
</evidence>
<comment type="domain">
    <text evidence="11">The J domain is necessary and sufficient to stimulate DnaK ATPase activity. Zinc center 1 plays an important role in the autonomous, DnaK-independent chaperone activity of DnaJ. Zinc center 2 is essential for interaction with DnaK and for DnaJ activity.</text>
</comment>
<evidence type="ECO:0000256" key="9">
    <source>
        <dbReference type="ARBA" id="ARBA00061004"/>
    </source>
</evidence>
<dbReference type="CDD" id="cd10719">
    <property type="entry name" value="DnaJ_zf"/>
    <property type="match status" value="1"/>
</dbReference>
<dbReference type="FunFam" id="2.60.260.20:FF:000005">
    <property type="entry name" value="Chaperone protein dnaJ 1, mitochondrial"/>
    <property type="match status" value="1"/>
</dbReference>
<dbReference type="InterPro" id="IPR012724">
    <property type="entry name" value="DnaJ"/>
</dbReference>
<dbReference type="GO" id="GO:0031072">
    <property type="term" value="F:heat shock protein binding"/>
    <property type="evidence" value="ECO:0007669"/>
    <property type="project" value="InterPro"/>
</dbReference>
<dbReference type="InterPro" id="IPR036410">
    <property type="entry name" value="HSP_DnaJ_Cys-rich_dom_sf"/>
</dbReference>
<dbReference type="SUPFAM" id="SSF49493">
    <property type="entry name" value="HSP40/DnaJ peptide-binding domain"/>
    <property type="match status" value="2"/>
</dbReference>
<sequence>MTTGAKRDYYEVLGVSQGANQDEIKKAFRRLARQYHPDVNKDAGAEAKFKEINEAYEVLSDEQKRAVYDRFGHNVPGGMGNGAYGDPFGGADPFSTIFDAFFGGAASGQRTQRGPQRGADLPYTLRLSFEEAIFGIEKEIEYRRLETCASCKGSGAEAGTDPVRCPKCGGSGEVRQRAPLFNMVTVTTCDQCMGAGYVIPIPCRECRGEGRLRQLRRLTVKVPAGVDSNQRLRISNEGDAGPRNGPFGNLYVALDVQPHPYFLREGNDIILELRLNVAQAALGEELEVPTVDGNEKLRIPPATQTGQTFRIRGRGVPYLRQQGRGDQIVVTRVVVPQRLTDQQRRLFQELAQTFDHEGDQHQERDDGLFGRIKDALGL</sequence>
<feature type="binding site" evidence="11">
    <location>
        <position position="165"/>
    </location>
    <ligand>
        <name>Zn(2+)</name>
        <dbReference type="ChEBI" id="CHEBI:29105"/>
        <label>2</label>
    </ligand>
</feature>
<dbReference type="FunFam" id="2.10.230.10:FF:000002">
    <property type="entry name" value="Molecular chaperone DnaJ"/>
    <property type="match status" value="1"/>
</dbReference>
<feature type="repeat" description="CXXCXGXG motif" evidence="11">
    <location>
        <begin position="148"/>
        <end position="155"/>
    </location>
</feature>
<evidence type="ECO:0000256" key="8">
    <source>
        <dbReference type="ARBA" id="ARBA00023186"/>
    </source>
</evidence>
<keyword evidence="2 11" id="KW-0235">DNA replication</keyword>
<name>A0A2A6RH38_9CHLR</name>
<dbReference type="PANTHER" id="PTHR43096">
    <property type="entry name" value="DNAJ HOMOLOG 1, MITOCHONDRIAL-RELATED"/>
    <property type="match status" value="1"/>
</dbReference>
<keyword evidence="5 11" id="KW-0863">Zinc-finger</keyword>
<dbReference type="GO" id="GO:0005524">
    <property type="term" value="F:ATP binding"/>
    <property type="evidence" value="ECO:0007669"/>
    <property type="project" value="InterPro"/>
</dbReference>
<feature type="binding site" evidence="11">
    <location>
        <position position="148"/>
    </location>
    <ligand>
        <name>Zn(2+)</name>
        <dbReference type="ChEBI" id="CHEBI:29105"/>
        <label>1</label>
    </ligand>
</feature>
<dbReference type="HAMAP" id="MF_01152">
    <property type="entry name" value="DnaJ"/>
    <property type="match status" value="1"/>
</dbReference>
<evidence type="ECO:0000256" key="6">
    <source>
        <dbReference type="ARBA" id="ARBA00022833"/>
    </source>
</evidence>
<dbReference type="OrthoDB" id="9779889at2"/>
<keyword evidence="7 11" id="KW-0346">Stress response</keyword>
<gene>
    <name evidence="11 15" type="primary">dnaJ</name>
    <name evidence="15" type="ORF">CJ255_15240</name>
</gene>
<feature type="binding site" evidence="11">
    <location>
        <position position="192"/>
    </location>
    <ligand>
        <name>Zn(2+)</name>
        <dbReference type="ChEBI" id="CHEBI:29105"/>
        <label>2</label>
    </ligand>
</feature>
<comment type="similarity">
    <text evidence="9 11">Belongs to the DnaJ family.</text>
</comment>
<feature type="repeat" description="CXXCXGXG motif" evidence="11">
    <location>
        <begin position="189"/>
        <end position="196"/>
    </location>
</feature>
<feature type="repeat" description="CXXCXGXG motif" evidence="11">
    <location>
        <begin position="165"/>
        <end position="172"/>
    </location>
</feature>
<dbReference type="PANTHER" id="PTHR43096:SF48">
    <property type="entry name" value="CHAPERONE PROTEIN DNAJ"/>
    <property type="match status" value="1"/>
</dbReference>
<dbReference type="GO" id="GO:0042026">
    <property type="term" value="P:protein refolding"/>
    <property type="evidence" value="ECO:0007669"/>
    <property type="project" value="TreeGrafter"/>
</dbReference>
<feature type="domain" description="J" evidence="13">
    <location>
        <begin position="8"/>
        <end position="72"/>
    </location>
</feature>
<evidence type="ECO:0000256" key="12">
    <source>
        <dbReference type="PROSITE-ProRule" id="PRU00546"/>
    </source>
</evidence>
<dbReference type="InterPro" id="IPR018253">
    <property type="entry name" value="DnaJ_domain_CS"/>
</dbReference>
<dbReference type="PROSITE" id="PS50076">
    <property type="entry name" value="DNAJ_2"/>
    <property type="match status" value="1"/>
</dbReference>
<dbReference type="InterPro" id="IPR036869">
    <property type="entry name" value="J_dom_sf"/>
</dbReference>
<keyword evidence="4 11" id="KW-0677">Repeat</keyword>
<dbReference type="Gene3D" id="2.60.260.20">
    <property type="entry name" value="Urease metallochaperone UreE, N-terminal domain"/>
    <property type="match status" value="2"/>
</dbReference>
<dbReference type="EMBL" id="NQWI01000082">
    <property type="protein sequence ID" value="PDW02199.1"/>
    <property type="molecule type" value="Genomic_DNA"/>
</dbReference>